<dbReference type="Pfam" id="PF02321">
    <property type="entry name" value="OEP"/>
    <property type="match status" value="2"/>
</dbReference>
<comment type="similarity">
    <text evidence="1">Belongs to the outer membrane factor (OMF) (TC 1.B.17) family.</text>
</comment>
<evidence type="ECO:0000313" key="4">
    <source>
        <dbReference type="EMBL" id="GHE36807.1"/>
    </source>
</evidence>
<feature type="chain" id="PRO_5036863660" evidence="3">
    <location>
        <begin position="24"/>
        <end position="425"/>
    </location>
</feature>
<dbReference type="Proteomes" id="UP000636453">
    <property type="component" value="Unassembled WGS sequence"/>
</dbReference>
<dbReference type="EMBL" id="BNCF01000010">
    <property type="protein sequence ID" value="GHE36807.1"/>
    <property type="molecule type" value="Genomic_DNA"/>
</dbReference>
<dbReference type="Gene3D" id="1.20.1600.10">
    <property type="entry name" value="Outer membrane efflux proteins (OEP)"/>
    <property type="match status" value="1"/>
</dbReference>
<name>A0A919DCE2_9GAMM</name>
<dbReference type="AlphaFoldDB" id="A0A919DCE2"/>
<proteinExistence type="inferred from homology"/>
<reference evidence="4" key="2">
    <citation type="submission" date="2020-09" db="EMBL/GenBank/DDBJ databases">
        <authorList>
            <person name="Sun Q."/>
            <person name="Kim S."/>
        </authorList>
    </citation>
    <scope>NUCLEOTIDE SEQUENCE</scope>
    <source>
        <strain evidence="4">KCTC 32020</strain>
    </source>
</reference>
<keyword evidence="3" id="KW-0732">Signal</keyword>
<feature type="coiled-coil region" evidence="2">
    <location>
        <begin position="177"/>
        <end position="204"/>
    </location>
</feature>
<evidence type="ECO:0000256" key="3">
    <source>
        <dbReference type="SAM" id="SignalP"/>
    </source>
</evidence>
<evidence type="ECO:0000313" key="5">
    <source>
        <dbReference type="Proteomes" id="UP000636453"/>
    </source>
</evidence>
<dbReference type="PANTHER" id="PTHR30203:SF24">
    <property type="entry name" value="BLR4935 PROTEIN"/>
    <property type="match status" value="1"/>
</dbReference>
<evidence type="ECO:0000256" key="2">
    <source>
        <dbReference type="SAM" id="Coils"/>
    </source>
</evidence>
<comment type="caution">
    <text evidence="4">The sequence shown here is derived from an EMBL/GenBank/DDBJ whole genome shotgun (WGS) entry which is preliminary data.</text>
</comment>
<reference evidence="4" key="1">
    <citation type="journal article" date="2014" name="Int. J. Syst. Evol. Microbiol.">
        <title>Complete genome sequence of Corynebacterium casei LMG S-19264T (=DSM 44701T), isolated from a smear-ripened cheese.</title>
        <authorList>
            <consortium name="US DOE Joint Genome Institute (JGI-PGF)"/>
            <person name="Walter F."/>
            <person name="Albersmeier A."/>
            <person name="Kalinowski J."/>
            <person name="Ruckert C."/>
        </authorList>
    </citation>
    <scope>NUCLEOTIDE SEQUENCE</scope>
    <source>
        <strain evidence="4">KCTC 32020</strain>
    </source>
</reference>
<gene>
    <name evidence="4" type="primary">czcC</name>
    <name evidence="4" type="ORF">GCM10007167_18670</name>
</gene>
<dbReference type="OrthoDB" id="9791261at2"/>
<sequence length="425" mass="45836">MSVRLAALAALVAVSAIAWPAHAADRLSLDEAFARVAQTHPDLRLFGARQDILSADLERAALRPAWVAGASVENAFGTGEASGLDGAELTLSLASVLERGGKLDARRTLAQSRIDALAVEREARRLDLLAEVARRYLAMVAAQRQRDIAELDIAQRQRTVAGARHRLQAGASPESVVLTAQAALARAELDRARAEQRFAAARQHLAALWGERAPTFDVVAADPTALPQVASFAQLTSTLEQTPELAQFVGERRIREARLQLARADAKADLDWEVGVRRLQATDDMALIGSISMPLGASRRAQPEIRAAEADLTALEIERESKGLSLYSTLAEAHGRYLTARLEVDRLRTDVLPKLAKAEAAAERAYRAGAISYLEWAQLQSERTAARKQQLDAALEAQRALIEIQRLTGAPFVAAPAQATQGGTP</sequence>
<dbReference type="GO" id="GO:0015562">
    <property type="term" value="F:efflux transmembrane transporter activity"/>
    <property type="evidence" value="ECO:0007669"/>
    <property type="project" value="InterPro"/>
</dbReference>
<keyword evidence="5" id="KW-1185">Reference proteome</keyword>
<dbReference type="PANTHER" id="PTHR30203">
    <property type="entry name" value="OUTER MEMBRANE CATION EFFLUX PROTEIN"/>
    <property type="match status" value="1"/>
</dbReference>
<dbReference type="InterPro" id="IPR003423">
    <property type="entry name" value="OMP_efflux"/>
</dbReference>
<organism evidence="4 5">
    <name type="scientific">Vulcaniibacterium thermophilum</name>
    <dbReference type="NCBI Taxonomy" id="1169913"/>
    <lineage>
        <taxon>Bacteria</taxon>
        <taxon>Pseudomonadati</taxon>
        <taxon>Pseudomonadota</taxon>
        <taxon>Gammaproteobacteria</taxon>
        <taxon>Lysobacterales</taxon>
        <taxon>Lysobacteraceae</taxon>
        <taxon>Vulcaniibacterium</taxon>
    </lineage>
</organism>
<protein>
    <submittedName>
        <fullName evidence="4">Cation efflux system protein</fullName>
    </submittedName>
</protein>
<feature type="signal peptide" evidence="3">
    <location>
        <begin position="1"/>
        <end position="23"/>
    </location>
</feature>
<evidence type="ECO:0000256" key="1">
    <source>
        <dbReference type="ARBA" id="ARBA00007613"/>
    </source>
</evidence>
<dbReference type="RefSeq" id="WP_125109443.1">
    <property type="nucleotide sequence ID" value="NZ_BNCF01000010.1"/>
</dbReference>
<accession>A0A919DCE2</accession>
<keyword evidence="2" id="KW-0175">Coiled coil</keyword>
<dbReference type="InterPro" id="IPR010131">
    <property type="entry name" value="MdtP/NodT-like"/>
</dbReference>
<dbReference type="SUPFAM" id="SSF56954">
    <property type="entry name" value="Outer membrane efflux proteins (OEP)"/>
    <property type="match status" value="1"/>
</dbReference>